<keyword evidence="1" id="KW-1133">Transmembrane helix</keyword>
<gene>
    <name evidence="2" type="ORF">WN51_11910</name>
</gene>
<evidence type="ECO:0000256" key="1">
    <source>
        <dbReference type="SAM" id="Phobius"/>
    </source>
</evidence>
<proteinExistence type="predicted"/>
<dbReference type="AlphaFoldDB" id="A0A0M9A2W6"/>
<keyword evidence="3" id="KW-1185">Reference proteome</keyword>
<dbReference type="Proteomes" id="UP000053105">
    <property type="component" value="Unassembled WGS sequence"/>
</dbReference>
<dbReference type="EMBL" id="KQ435752">
    <property type="protein sequence ID" value="KOX76170.1"/>
    <property type="molecule type" value="Genomic_DNA"/>
</dbReference>
<keyword evidence="1" id="KW-0472">Membrane</keyword>
<accession>A0A0M9A2W6</accession>
<protein>
    <submittedName>
        <fullName evidence="2">Uncharacterized protein</fullName>
    </submittedName>
</protein>
<organism evidence="2 3">
    <name type="scientific">Melipona quadrifasciata</name>
    <dbReference type="NCBI Taxonomy" id="166423"/>
    <lineage>
        <taxon>Eukaryota</taxon>
        <taxon>Metazoa</taxon>
        <taxon>Ecdysozoa</taxon>
        <taxon>Arthropoda</taxon>
        <taxon>Hexapoda</taxon>
        <taxon>Insecta</taxon>
        <taxon>Pterygota</taxon>
        <taxon>Neoptera</taxon>
        <taxon>Endopterygota</taxon>
        <taxon>Hymenoptera</taxon>
        <taxon>Apocrita</taxon>
        <taxon>Aculeata</taxon>
        <taxon>Apoidea</taxon>
        <taxon>Anthophila</taxon>
        <taxon>Apidae</taxon>
        <taxon>Melipona</taxon>
    </lineage>
</organism>
<keyword evidence="1" id="KW-0812">Transmembrane</keyword>
<evidence type="ECO:0000313" key="3">
    <source>
        <dbReference type="Proteomes" id="UP000053105"/>
    </source>
</evidence>
<reference evidence="2 3" key="1">
    <citation type="submission" date="2015-07" db="EMBL/GenBank/DDBJ databases">
        <title>The genome of Melipona quadrifasciata.</title>
        <authorList>
            <person name="Pan H."/>
            <person name="Kapheim K."/>
        </authorList>
    </citation>
    <scope>NUCLEOTIDE SEQUENCE [LARGE SCALE GENOMIC DNA]</scope>
    <source>
        <strain evidence="2">0111107301</strain>
        <tissue evidence="2">Whole body</tissue>
    </source>
</reference>
<name>A0A0M9A2W6_9HYME</name>
<sequence>MNNILEDSLRQMYRQSSYSNDDGEEVFGDLLNAKGTLLVSSLLIVILKVILLKREMKEDKQQIEGQIINSLHITVLANQQCTSMIALNLNDIELLSELFCIYMEEKYYNPPLIEDFSFLSLKMISKYYNPPLIEDFSFLSLKMILVELWPESVVRLKLK</sequence>
<evidence type="ECO:0000313" key="2">
    <source>
        <dbReference type="EMBL" id="KOX76170.1"/>
    </source>
</evidence>
<feature type="transmembrane region" description="Helical" evidence="1">
    <location>
        <begin position="35"/>
        <end position="52"/>
    </location>
</feature>